<dbReference type="Pfam" id="PF05577">
    <property type="entry name" value="Peptidase_S28"/>
    <property type="match status" value="1"/>
</dbReference>
<keyword evidence="4" id="KW-0378">Hydrolase</keyword>
<dbReference type="GO" id="GO:0008239">
    <property type="term" value="F:dipeptidyl-peptidase activity"/>
    <property type="evidence" value="ECO:0007669"/>
    <property type="project" value="TreeGrafter"/>
</dbReference>
<dbReference type="EMBL" id="UYYB01098376">
    <property type="protein sequence ID" value="VDM77073.1"/>
    <property type="molecule type" value="Genomic_DNA"/>
</dbReference>
<evidence type="ECO:0000313" key="6">
    <source>
        <dbReference type="EMBL" id="VDM77073.1"/>
    </source>
</evidence>
<dbReference type="PANTHER" id="PTHR11010">
    <property type="entry name" value="PROTEASE S28 PRO-X CARBOXYPEPTIDASE-RELATED"/>
    <property type="match status" value="1"/>
</dbReference>
<accession>A0A3P7J8V1</accession>
<keyword evidence="3" id="KW-0732">Signal</keyword>
<sequence length="215" mass="24085">MFHNLLTIHNAICRFHDTDSNSLTKLKQVNNYFNQLYGYTGCEDIDYQNFIEFMQDTSYGDAQEIRAWVWQTCTEFGYYQSTDSDTAGPFFGGKPALPVKYYIDECTNIYGTQYNSASVADAVAKVNAYYGGRDHMQSSYIVLPNGNIDPWHALGKLNSNISTIIPVVIDGKLKHGAGTAHCADMYASSLNDPPAMTSARQTIASQIKQWLQQIN</sequence>
<keyword evidence="5" id="KW-0325">Glycoprotein</keyword>
<dbReference type="InterPro" id="IPR008758">
    <property type="entry name" value="Peptidase_S28"/>
</dbReference>
<evidence type="ECO:0000313" key="7">
    <source>
        <dbReference type="Proteomes" id="UP000270094"/>
    </source>
</evidence>
<evidence type="ECO:0000256" key="2">
    <source>
        <dbReference type="ARBA" id="ARBA00022670"/>
    </source>
</evidence>
<proteinExistence type="inferred from homology"/>
<name>A0A3P7J8V1_STRVU</name>
<dbReference type="PANTHER" id="PTHR11010:SF117">
    <property type="entry name" value="SERINE PROTEASE 16"/>
    <property type="match status" value="1"/>
</dbReference>
<gene>
    <name evidence="6" type="ORF">SVUK_LOCUS12071</name>
</gene>
<evidence type="ECO:0000256" key="1">
    <source>
        <dbReference type="ARBA" id="ARBA00011079"/>
    </source>
</evidence>
<comment type="similarity">
    <text evidence="1">Belongs to the peptidase S28 family.</text>
</comment>
<protein>
    <submittedName>
        <fullName evidence="6">Uncharacterized protein</fullName>
    </submittedName>
</protein>
<organism evidence="6 7">
    <name type="scientific">Strongylus vulgaris</name>
    <name type="common">Blood worm</name>
    <dbReference type="NCBI Taxonomy" id="40348"/>
    <lineage>
        <taxon>Eukaryota</taxon>
        <taxon>Metazoa</taxon>
        <taxon>Ecdysozoa</taxon>
        <taxon>Nematoda</taxon>
        <taxon>Chromadorea</taxon>
        <taxon>Rhabditida</taxon>
        <taxon>Rhabditina</taxon>
        <taxon>Rhabditomorpha</taxon>
        <taxon>Strongyloidea</taxon>
        <taxon>Strongylidae</taxon>
        <taxon>Strongylus</taxon>
    </lineage>
</organism>
<dbReference type="GO" id="GO:0070008">
    <property type="term" value="F:serine-type exopeptidase activity"/>
    <property type="evidence" value="ECO:0007669"/>
    <property type="project" value="InterPro"/>
</dbReference>
<dbReference type="Gene3D" id="3.40.50.1820">
    <property type="entry name" value="alpha/beta hydrolase"/>
    <property type="match status" value="1"/>
</dbReference>
<keyword evidence="2" id="KW-0645">Protease</keyword>
<evidence type="ECO:0000256" key="3">
    <source>
        <dbReference type="ARBA" id="ARBA00022729"/>
    </source>
</evidence>
<reference evidence="6 7" key="1">
    <citation type="submission" date="2018-11" db="EMBL/GenBank/DDBJ databases">
        <authorList>
            <consortium name="Pathogen Informatics"/>
        </authorList>
    </citation>
    <scope>NUCLEOTIDE SEQUENCE [LARGE SCALE GENOMIC DNA]</scope>
</reference>
<dbReference type="Proteomes" id="UP000270094">
    <property type="component" value="Unassembled WGS sequence"/>
</dbReference>
<dbReference type="InterPro" id="IPR029058">
    <property type="entry name" value="AB_hydrolase_fold"/>
</dbReference>
<evidence type="ECO:0000256" key="4">
    <source>
        <dbReference type="ARBA" id="ARBA00022801"/>
    </source>
</evidence>
<dbReference type="OrthoDB" id="1735038at2759"/>
<dbReference type="AlphaFoldDB" id="A0A3P7J8V1"/>
<dbReference type="GO" id="GO:0006508">
    <property type="term" value="P:proteolysis"/>
    <property type="evidence" value="ECO:0007669"/>
    <property type="project" value="UniProtKB-KW"/>
</dbReference>
<evidence type="ECO:0000256" key="5">
    <source>
        <dbReference type="ARBA" id="ARBA00023180"/>
    </source>
</evidence>
<keyword evidence="7" id="KW-1185">Reference proteome</keyword>